<gene>
    <name evidence="4" type="ordered locus">MCON_1499</name>
</gene>
<dbReference type="Gene3D" id="3.40.1350.10">
    <property type="match status" value="1"/>
</dbReference>
<feature type="region of interest" description="Disordered" evidence="1">
    <location>
        <begin position="360"/>
        <end position="380"/>
    </location>
</feature>
<dbReference type="GeneID" id="10461083"/>
<accession>F4BTE7</accession>
<organism evidence="4 5">
    <name type="scientific">Methanothrix soehngenii (strain ATCC 5969 / DSM 3671 / JCM 10134 / NBRC 103675 / OCM 69 / GP-6)</name>
    <name type="common">Methanosaeta concilii</name>
    <dbReference type="NCBI Taxonomy" id="990316"/>
    <lineage>
        <taxon>Archaea</taxon>
        <taxon>Methanobacteriati</taxon>
        <taxon>Methanobacteriota</taxon>
        <taxon>Stenosarchaea group</taxon>
        <taxon>Methanomicrobia</taxon>
        <taxon>Methanotrichales</taxon>
        <taxon>Methanotrichaceae</taxon>
        <taxon>Methanothrix</taxon>
    </lineage>
</organism>
<dbReference type="KEGG" id="mcj:MCON_1499"/>
<dbReference type="AlphaFoldDB" id="F4BTE7"/>
<feature type="domain" description="YhcG PDDEXK nuclease" evidence="2">
    <location>
        <begin position="200"/>
        <end position="349"/>
    </location>
</feature>
<dbReference type="InterPro" id="IPR009362">
    <property type="entry name" value="YhcG_C"/>
</dbReference>
<keyword evidence="5" id="KW-1185">Reference proteome</keyword>
<protein>
    <recommendedName>
        <fullName evidence="6">DUF1016 domain-containing protein</fullName>
    </recommendedName>
</protein>
<evidence type="ECO:0000256" key="1">
    <source>
        <dbReference type="SAM" id="MobiDB-lite"/>
    </source>
</evidence>
<dbReference type="InterPro" id="IPR041527">
    <property type="entry name" value="YhcG_N"/>
</dbReference>
<evidence type="ECO:0000259" key="3">
    <source>
        <dbReference type="Pfam" id="PF17761"/>
    </source>
</evidence>
<name>F4BTE7_METSG</name>
<evidence type="ECO:0008006" key="6">
    <source>
        <dbReference type="Google" id="ProtNLM"/>
    </source>
</evidence>
<dbReference type="PANTHER" id="PTHR30547">
    <property type="entry name" value="UNCHARACTERIZED PROTEIN YHCG-RELATED"/>
    <property type="match status" value="1"/>
</dbReference>
<dbReference type="InterPro" id="IPR011856">
    <property type="entry name" value="tRNA_endonuc-like_dom_sf"/>
</dbReference>
<feature type="domain" description="YhcG N-terminal" evidence="3">
    <location>
        <begin position="36"/>
        <end position="171"/>
    </location>
</feature>
<evidence type="ECO:0000313" key="5">
    <source>
        <dbReference type="Proteomes" id="UP000007807"/>
    </source>
</evidence>
<dbReference type="Proteomes" id="UP000007807">
    <property type="component" value="Chromosome"/>
</dbReference>
<dbReference type="GO" id="GO:0003676">
    <property type="term" value="F:nucleic acid binding"/>
    <property type="evidence" value="ECO:0007669"/>
    <property type="project" value="InterPro"/>
</dbReference>
<dbReference type="PANTHER" id="PTHR30547:SF5">
    <property type="entry name" value="NUCLEASE YHCG-RELATED"/>
    <property type="match status" value="1"/>
</dbReference>
<proteinExistence type="predicted"/>
<evidence type="ECO:0000313" key="4">
    <source>
        <dbReference type="EMBL" id="AEB68152.1"/>
    </source>
</evidence>
<dbReference type="InterPro" id="IPR053148">
    <property type="entry name" value="PD-DEXK-like_domain"/>
</dbReference>
<evidence type="ECO:0000259" key="2">
    <source>
        <dbReference type="Pfam" id="PF06250"/>
    </source>
</evidence>
<dbReference type="Pfam" id="PF06250">
    <property type="entry name" value="YhcG_C"/>
    <property type="match status" value="1"/>
</dbReference>
<reference evidence="4 5" key="1">
    <citation type="journal article" date="2011" name="J. Bacteriol.">
        <title>Complete genome sequence of Methanosaeta concilii, a specialist in aceticlastic methanogenesis.</title>
        <authorList>
            <person name="Barber R.D."/>
            <person name="Zhang L."/>
            <person name="Harnack M."/>
            <person name="Olson M.V."/>
            <person name="Kaul R."/>
            <person name="Ingram-Smith C."/>
            <person name="Smith K.S."/>
        </authorList>
    </citation>
    <scope>NUCLEOTIDE SEQUENCE [LARGE SCALE GENOMIC DNA]</scope>
    <source>
        <strain evidence="5">ATCC 5969 / DSM 3671 / JCM 10134 / NBRC 103675 / OCM 69 / GP-6</strain>
    </source>
</reference>
<dbReference type="EMBL" id="CP002565">
    <property type="protein sequence ID" value="AEB68152.1"/>
    <property type="molecule type" value="Genomic_DNA"/>
</dbReference>
<dbReference type="InParanoid" id="F4BTE7"/>
<feature type="compositionally biased region" description="Basic and acidic residues" evidence="1">
    <location>
        <begin position="1"/>
        <end position="13"/>
    </location>
</feature>
<sequence length="380" mass="44411">MKKAFRMREEQDPAGKIAESEENEVSVASEELVGSIRPLIEQAKARVAQSVNSELVLLYWQIGKRIRYDLPAESRAEYGAKVVELVSERLAAEYGKGFRRSNVFHMIHFAEVFDDAKIVQTLSGQLSWSHFIEIIYLKDPLQRQFYTEMARVERWSVRTLRKKIQGMLYERTAISRKPEELARQELVALQDDDRMTPDLVFRDPYLLDFLGLEDIYSERDLEAAILRELERFLLELGTDFSFIARQKRMTIGDRDFYLDLLFYHRSLHRLVAIELKLGSFDAAYKGQMELYLRWLDRYERRPGEEPPIGLILCGEKNREQIELLQLDRGEIRVAEYLVELPPREMLEAKLHEAIRLAKGQVEAREEKPPGWDRHNSGSSG</sequence>
<dbReference type="Pfam" id="PF17761">
    <property type="entry name" value="DUF1016_N"/>
    <property type="match status" value="1"/>
</dbReference>
<feature type="region of interest" description="Disordered" evidence="1">
    <location>
        <begin position="1"/>
        <end position="22"/>
    </location>
</feature>
<dbReference type="HOGENOM" id="CLU_046640_1_1_2"/>
<dbReference type="RefSeq" id="WP_013719197.1">
    <property type="nucleotide sequence ID" value="NC_015416.1"/>
</dbReference>